<evidence type="ECO:0000313" key="1">
    <source>
        <dbReference type="EMBL" id="APO13979.1"/>
    </source>
</evidence>
<dbReference type="OrthoDB" id="17968at10239"/>
<protein>
    <submittedName>
        <fullName evidence="1">Ac75-like protein</fullName>
    </submittedName>
</protein>
<dbReference type="InterPro" id="IPR010594">
    <property type="entry name" value="AcMNPV_Ac75"/>
</dbReference>
<dbReference type="KEGG" id="vg:30685099"/>
<dbReference type="EMBL" id="KX151395">
    <property type="protein sequence ID" value="APO13979.1"/>
    <property type="molecule type" value="Genomic_DNA"/>
</dbReference>
<dbReference type="RefSeq" id="YP_009330227.1">
    <property type="nucleotide sequence ID" value="NC_032255.1"/>
</dbReference>
<sequence length="148" mass="17533">MNFDFLKDLVSLNPIKATYVSNSFRSNFNFIIDDHIKEKRLMQNEQTLLEKLKLILGMFLNDELDKNVMYKLFGGKLDLSKNQFEYLYEKIKQDVYIRRLIHKICLQLDNDNNIDTLKHNLLRTIDDDDGFTNISSFMIRECNTAAKI</sequence>
<dbReference type="Pfam" id="PF06648">
    <property type="entry name" value="AcMNPV_Ac75"/>
    <property type="match status" value="1"/>
</dbReference>
<dbReference type="Proteomes" id="UP000204293">
    <property type="component" value="Segment"/>
</dbReference>
<keyword evidence="2" id="KW-1185">Reference proteome</keyword>
<reference evidence="1 2" key="1">
    <citation type="submission" date="2016-04" db="EMBL/GenBank/DDBJ databases">
        <title>Sequence analysis of the Plodia interpunctella granulovirus genome: Discovery of an unusual inhibitor-of-apoptosis (IAP) gene.</title>
        <authorList>
            <person name="Harrison R.L."/>
            <person name="Rowley D.L."/>
            <person name="Funk C.J."/>
        </authorList>
    </citation>
    <scope>NUCLEOTIDE SEQUENCE [LARGE SCALE GENOMIC DNA]</scope>
    <source>
        <strain evidence="1">Cambridge</strain>
    </source>
</reference>
<dbReference type="GeneID" id="30685099"/>
<accession>A0A1L5JH53</accession>
<name>A0A1L5JH53_9BBAC</name>
<proteinExistence type="predicted"/>
<evidence type="ECO:0000313" key="2">
    <source>
        <dbReference type="Proteomes" id="UP000204293"/>
    </source>
</evidence>
<organism evidence="1 2">
    <name type="scientific">Plodia interpunctella granulovirus</name>
    <dbReference type="NCBI Taxonomy" id="262175"/>
    <lineage>
        <taxon>Viruses</taxon>
        <taxon>Viruses incertae sedis</taxon>
        <taxon>Naldaviricetes</taxon>
        <taxon>Lefavirales</taxon>
        <taxon>Baculoviridae</taxon>
        <taxon>Betabaculovirus</taxon>
        <taxon>Betabaculovirus plinterpunctellae</taxon>
    </lineage>
</organism>